<dbReference type="AlphaFoldDB" id="A0A927MKM7"/>
<evidence type="ECO:0000256" key="1">
    <source>
        <dbReference type="SAM" id="Phobius"/>
    </source>
</evidence>
<accession>A0A927MKM7</accession>
<dbReference type="RefSeq" id="WP_192599334.1">
    <property type="nucleotide sequence ID" value="NZ_JADBEL010000015.1"/>
</dbReference>
<dbReference type="EMBL" id="JADBEL010000015">
    <property type="protein sequence ID" value="MBE1555636.1"/>
    <property type="molecule type" value="Genomic_DNA"/>
</dbReference>
<keyword evidence="1" id="KW-0472">Membrane</keyword>
<feature type="transmembrane region" description="Helical" evidence="1">
    <location>
        <begin position="6"/>
        <end position="28"/>
    </location>
</feature>
<gene>
    <name evidence="2" type="ORF">H4683_002756</name>
</gene>
<comment type="caution">
    <text evidence="2">The sequence shown here is derived from an EMBL/GenBank/DDBJ whole genome shotgun (WGS) entry which is preliminary data.</text>
</comment>
<name>A0A927MKM7_9BACL</name>
<evidence type="ECO:0000313" key="3">
    <source>
        <dbReference type="Proteomes" id="UP000658225"/>
    </source>
</evidence>
<sequence>MGINLYFVSLLPFVFYIALFTLIIVLIVKLLKKKPDSANQTVVQDIAAESAQLQKESAGQQQFLAEELKEVKARLASIETILKEVE</sequence>
<keyword evidence="3" id="KW-1185">Reference proteome</keyword>
<dbReference type="Proteomes" id="UP000658225">
    <property type="component" value="Unassembled WGS sequence"/>
</dbReference>
<evidence type="ECO:0000313" key="2">
    <source>
        <dbReference type="EMBL" id="MBE1555636.1"/>
    </source>
</evidence>
<organism evidence="2 3">
    <name type="scientific">Sporosarcina limicola</name>
    <dbReference type="NCBI Taxonomy" id="34101"/>
    <lineage>
        <taxon>Bacteria</taxon>
        <taxon>Bacillati</taxon>
        <taxon>Bacillota</taxon>
        <taxon>Bacilli</taxon>
        <taxon>Bacillales</taxon>
        <taxon>Caryophanaceae</taxon>
        <taxon>Sporosarcina</taxon>
    </lineage>
</organism>
<keyword evidence="1" id="KW-0812">Transmembrane</keyword>
<proteinExistence type="predicted"/>
<reference evidence="2" key="1">
    <citation type="submission" date="2020-10" db="EMBL/GenBank/DDBJ databases">
        <title>Genomic Encyclopedia of Type Strains, Phase IV (KMG-IV): sequencing the most valuable type-strain genomes for metagenomic binning, comparative biology and taxonomic classification.</title>
        <authorList>
            <person name="Goeker M."/>
        </authorList>
    </citation>
    <scope>NUCLEOTIDE SEQUENCE</scope>
    <source>
        <strain evidence="2">DSM 13886</strain>
    </source>
</reference>
<keyword evidence="1" id="KW-1133">Transmembrane helix</keyword>
<protein>
    <submittedName>
        <fullName evidence="2">Uncharacterized protein</fullName>
    </submittedName>
</protein>